<dbReference type="CTD" id="27074"/>
<evidence type="ECO:0000256" key="4">
    <source>
        <dbReference type="ARBA" id="ARBA00004358"/>
    </source>
</evidence>
<keyword evidence="12 19" id="KW-1015">Disulfide bond</keyword>
<keyword evidence="7" id="KW-0967">Endosome</keyword>
<evidence type="ECO:0000313" key="24">
    <source>
        <dbReference type="Ensembl" id="ENSLOCP00000000897.1"/>
    </source>
</evidence>
<dbReference type="EMBL" id="AHAT01022376">
    <property type="status" value="NOT_ANNOTATED_CDS"/>
    <property type="molecule type" value="Genomic_DNA"/>
</dbReference>
<feature type="signal peptide" evidence="22">
    <location>
        <begin position="1"/>
        <end position="20"/>
    </location>
</feature>
<evidence type="ECO:0000256" key="20">
    <source>
        <dbReference type="SAM" id="MobiDB-lite"/>
    </source>
</evidence>
<evidence type="ECO:0000256" key="7">
    <source>
        <dbReference type="ARBA" id="ARBA00022753"/>
    </source>
</evidence>
<comment type="subcellular location">
    <subcellularLocation>
        <location evidence="2">Cell surface</location>
    </subcellularLocation>
    <subcellularLocation>
        <location evidence="4">Cytoplasmic vesicle membrane</location>
        <topology evidence="4">Single-pass type I membrane protein</topology>
    </subcellularLocation>
    <subcellularLocation>
        <location evidence="1">Early endosome membrane</location>
        <topology evidence="1">Single-pass type I membrane protein</topology>
    </subcellularLocation>
    <subcellularLocation>
        <location evidence="3 19">Lysosome membrane</location>
        <topology evidence="3 19">Single-pass type I membrane protein</topology>
    </subcellularLocation>
</comment>
<comment type="function">
    <text evidence="16">Lysosomal membrane glycoprotein which plays a role in the unfolded protein response (UPR) that contributes to protein degradation and cell survival during proteasomal dysfunction. Plays a role in the process of fusion of the lysosome with the autophagosome, thereby modulating the autophagic process. Promotes hepatocellular lipogenesis through activation of the PI3K/Akt pathway. May also play a role in dendritic cell function and in adaptive immunity.</text>
</comment>
<dbReference type="GO" id="GO:0005886">
    <property type="term" value="C:plasma membrane"/>
    <property type="evidence" value="ECO:0000318"/>
    <property type="project" value="GO_Central"/>
</dbReference>
<name>W5LXP0_LEPOC</name>
<keyword evidence="10" id="KW-1064">Adaptive immunity</keyword>
<dbReference type="GO" id="GO:0031901">
    <property type="term" value="C:early endosome membrane"/>
    <property type="evidence" value="ECO:0007669"/>
    <property type="project" value="UniProtKB-SubCell"/>
</dbReference>
<dbReference type="AlphaFoldDB" id="W5LXP0"/>
<keyword evidence="11 19" id="KW-0472">Membrane</keyword>
<sequence>MEPLLHVFIIVAVCAAHACGFTQQGDVRSDTGPLPAPRPAAGSRPPSEAAASGSHTATRSAEQETPPAAGHPPVSSQSPVPPLSSAGATLSPRPAAPLTGDYTVTDSKHQVCIKARLGAQFMVKKNKKTAYFNISPTSTQAQGQCGQSTAWLLLSFSEGFVNFTFVKEGSISYVDEIRASLHPTATCVSCTIPGEEYTGKIVNVKLFKTADGHAYTCNSQYEVFLAENLSLRIVNTQMQAFNITNGRFGQEEECSADWKRRTIPIILVATVVGLSLIVILSCLIIREHDRGRYERI</sequence>
<dbReference type="Pfam" id="PF01299">
    <property type="entry name" value="Lamp2-like_luminal"/>
    <property type="match status" value="1"/>
</dbReference>
<evidence type="ECO:0000256" key="13">
    <source>
        <dbReference type="ARBA" id="ARBA00023180"/>
    </source>
</evidence>
<reference evidence="24" key="2">
    <citation type="submission" date="2025-08" db="UniProtKB">
        <authorList>
            <consortium name="Ensembl"/>
        </authorList>
    </citation>
    <scope>IDENTIFICATION</scope>
</reference>
<proteinExistence type="inferred from homology"/>
<dbReference type="PANTHER" id="PTHR11506:SF30">
    <property type="entry name" value="LYSOSOME-ASSOCIATED MEMBRANE GLYCOPROTEIN 3"/>
    <property type="match status" value="1"/>
</dbReference>
<dbReference type="STRING" id="7918.ENSLOCP00000000897"/>
<feature type="transmembrane region" description="Helical" evidence="21">
    <location>
        <begin position="263"/>
        <end position="285"/>
    </location>
</feature>
<dbReference type="InterPro" id="IPR048528">
    <property type="entry name" value="Lamp2-like_luminal"/>
</dbReference>
<evidence type="ECO:0000256" key="14">
    <source>
        <dbReference type="ARBA" id="ARBA00023228"/>
    </source>
</evidence>
<dbReference type="GO" id="GO:0031902">
    <property type="term" value="C:late endosome membrane"/>
    <property type="evidence" value="ECO:0000318"/>
    <property type="project" value="GO_Central"/>
</dbReference>
<dbReference type="Ensembl" id="ENSLOCT00000000901.1">
    <property type="protein sequence ID" value="ENSLOCP00000000897.1"/>
    <property type="gene ID" value="ENSLOCG00000000806.1"/>
</dbReference>
<evidence type="ECO:0000256" key="19">
    <source>
        <dbReference type="PROSITE-ProRule" id="PRU00740"/>
    </source>
</evidence>
<dbReference type="FunFam" id="2.40.160.110:FF:000006">
    <property type="entry name" value="Lysosome-associated membrane glycoprotein 3"/>
    <property type="match status" value="1"/>
</dbReference>
<keyword evidence="9 21" id="KW-1133">Transmembrane helix</keyword>
<dbReference type="PANTHER" id="PTHR11506">
    <property type="entry name" value="LYSOSOME-ASSOCIATED MEMBRANE GLYCOPROTEIN"/>
    <property type="match status" value="1"/>
</dbReference>
<evidence type="ECO:0000256" key="9">
    <source>
        <dbReference type="ARBA" id="ARBA00022989"/>
    </source>
</evidence>
<evidence type="ECO:0000256" key="21">
    <source>
        <dbReference type="SAM" id="Phobius"/>
    </source>
</evidence>
<comment type="similarity">
    <text evidence="19">Belongs to the LAMP family.</text>
</comment>
<evidence type="ECO:0000256" key="8">
    <source>
        <dbReference type="ARBA" id="ARBA00022859"/>
    </source>
</evidence>
<dbReference type="GO" id="GO:0072594">
    <property type="term" value="P:establishment of protein localization to organelle"/>
    <property type="evidence" value="ECO:0000318"/>
    <property type="project" value="GO_Central"/>
</dbReference>
<comment type="caution">
    <text evidence="19">Lacks conserved residue(s) required for the propagation of feature annotation.</text>
</comment>
<dbReference type="GO" id="GO:0002250">
    <property type="term" value="P:adaptive immune response"/>
    <property type="evidence" value="ECO:0007669"/>
    <property type="project" value="UniProtKB-KW"/>
</dbReference>
<dbReference type="KEGG" id="loc:102695092"/>
<evidence type="ECO:0000256" key="17">
    <source>
        <dbReference type="ARBA" id="ARBA00063533"/>
    </source>
</evidence>
<protein>
    <recommendedName>
        <fullName evidence="18">Lysosome-associated membrane glycoprotein 3</fullName>
    </recommendedName>
</protein>
<evidence type="ECO:0000259" key="23">
    <source>
        <dbReference type="Pfam" id="PF01299"/>
    </source>
</evidence>
<evidence type="ECO:0000256" key="10">
    <source>
        <dbReference type="ARBA" id="ARBA00023130"/>
    </source>
</evidence>
<evidence type="ECO:0000256" key="18">
    <source>
        <dbReference type="ARBA" id="ARBA00074382"/>
    </source>
</evidence>
<reference evidence="24" key="3">
    <citation type="submission" date="2025-09" db="UniProtKB">
        <authorList>
            <consortium name="Ensembl"/>
        </authorList>
    </citation>
    <scope>IDENTIFICATION</scope>
</reference>
<organism evidence="24 25">
    <name type="scientific">Lepisosteus oculatus</name>
    <name type="common">Spotted gar</name>
    <dbReference type="NCBI Taxonomy" id="7918"/>
    <lineage>
        <taxon>Eukaryota</taxon>
        <taxon>Metazoa</taxon>
        <taxon>Chordata</taxon>
        <taxon>Craniata</taxon>
        <taxon>Vertebrata</taxon>
        <taxon>Euteleostomi</taxon>
        <taxon>Actinopterygii</taxon>
        <taxon>Neopterygii</taxon>
        <taxon>Holostei</taxon>
        <taxon>Semionotiformes</taxon>
        <taxon>Lepisosteidae</taxon>
        <taxon>Lepisosteus</taxon>
    </lineage>
</organism>
<dbReference type="PROSITE" id="PS51407">
    <property type="entry name" value="LAMP_3"/>
    <property type="match status" value="1"/>
</dbReference>
<evidence type="ECO:0000256" key="2">
    <source>
        <dbReference type="ARBA" id="ARBA00004241"/>
    </source>
</evidence>
<dbReference type="Gene3D" id="2.40.160.110">
    <property type="match status" value="1"/>
</dbReference>
<keyword evidence="25" id="KW-1185">Reference proteome</keyword>
<keyword evidence="5 19" id="KW-0812">Transmembrane</keyword>
<dbReference type="GeneID" id="102695092"/>
<evidence type="ECO:0000256" key="1">
    <source>
        <dbReference type="ARBA" id="ARBA00004158"/>
    </source>
</evidence>
<dbReference type="eggNOG" id="KOG4818">
    <property type="taxonomic scope" value="Eukaryota"/>
</dbReference>
<evidence type="ECO:0000256" key="15">
    <source>
        <dbReference type="ARBA" id="ARBA00023329"/>
    </source>
</evidence>
<feature type="region of interest" description="Disordered" evidence="20">
    <location>
        <begin position="24"/>
        <end position="94"/>
    </location>
</feature>
<dbReference type="HOGENOM" id="CLU_055379_0_1_1"/>
<dbReference type="GeneTree" id="ENSGT00950000182899"/>
<keyword evidence="8" id="KW-0391">Immunity</keyword>
<evidence type="ECO:0000256" key="16">
    <source>
        <dbReference type="ARBA" id="ARBA00060358"/>
    </source>
</evidence>
<evidence type="ECO:0000256" key="12">
    <source>
        <dbReference type="ARBA" id="ARBA00023157"/>
    </source>
</evidence>
<comment type="subunit">
    <text evidence="17">Monomer. Interacts with FURIN.</text>
</comment>
<dbReference type="GO" id="GO:0005765">
    <property type="term" value="C:lysosomal membrane"/>
    <property type="evidence" value="ECO:0000318"/>
    <property type="project" value="GO_Central"/>
</dbReference>
<dbReference type="InParanoid" id="W5LXP0"/>
<keyword evidence="14 19" id="KW-0458">Lysosome</keyword>
<feature type="domain" description="Lysosome-associated membrane glycoprotein 2-like luminal" evidence="23">
    <location>
        <begin position="98"/>
        <end position="243"/>
    </location>
</feature>
<evidence type="ECO:0000313" key="25">
    <source>
        <dbReference type="Proteomes" id="UP000018468"/>
    </source>
</evidence>
<dbReference type="OMA" id="ISANSLW"/>
<evidence type="ECO:0000256" key="5">
    <source>
        <dbReference type="ARBA" id="ARBA00022692"/>
    </source>
</evidence>
<dbReference type="PRINTS" id="PR00336">
    <property type="entry name" value="LYSASSOCTDMP"/>
</dbReference>
<dbReference type="Proteomes" id="UP000018468">
    <property type="component" value="Linkage group LG14"/>
</dbReference>
<keyword evidence="13" id="KW-0325">Glycoprotein</keyword>
<keyword evidence="15" id="KW-0968">Cytoplasmic vesicle</keyword>
<dbReference type="Bgee" id="ENSLOCG00000000806">
    <property type="expression patterns" value="Expressed in intestine and 5 other cell types or tissues"/>
</dbReference>
<feature type="chain" id="PRO_5004866969" description="Lysosome-associated membrane glycoprotein 3" evidence="22">
    <location>
        <begin position="21"/>
        <end position="296"/>
    </location>
</feature>
<dbReference type="OrthoDB" id="9428839at2759"/>
<evidence type="ECO:0000256" key="3">
    <source>
        <dbReference type="ARBA" id="ARBA00004352"/>
    </source>
</evidence>
<feature type="disulfide bond" evidence="19">
    <location>
        <begin position="217"/>
        <end position="254"/>
    </location>
</feature>
<accession>W5LXP0</accession>
<dbReference type="GO" id="GO:0009986">
    <property type="term" value="C:cell surface"/>
    <property type="evidence" value="ECO:0007669"/>
    <property type="project" value="UniProtKB-SubCell"/>
</dbReference>
<evidence type="ECO:0000256" key="11">
    <source>
        <dbReference type="ARBA" id="ARBA00023136"/>
    </source>
</evidence>
<reference evidence="25" key="1">
    <citation type="submission" date="2011-12" db="EMBL/GenBank/DDBJ databases">
        <title>The Draft Genome of Lepisosteus oculatus.</title>
        <authorList>
            <consortium name="The Broad Institute Genome Assembly &amp; Analysis Group"/>
            <consortium name="Computational R&amp;D Group"/>
            <consortium name="and Sequencing Platform"/>
            <person name="Di Palma F."/>
            <person name="Alfoldi J."/>
            <person name="Johnson J."/>
            <person name="Berlin A."/>
            <person name="Gnerre S."/>
            <person name="Jaffe D."/>
            <person name="MacCallum I."/>
            <person name="Young S."/>
            <person name="Walker B.J."/>
            <person name="Lander E.S."/>
            <person name="Lindblad-Toh K."/>
        </authorList>
    </citation>
    <scope>NUCLEOTIDE SEQUENCE [LARGE SCALE GENOMIC DNA]</scope>
</reference>
<evidence type="ECO:0000256" key="22">
    <source>
        <dbReference type="SAM" id="SignalP"/>
    </source>
</evidence>
<keyword evidence="6 22" id="KW-0732">Signal</keyword>
<feature type="compositionally biased region" description="Low complexity" evidence="20">
    <location>
        <begin position="39"/>
        <end position="54"/>
    </location>
</feature>
<dbReference type="InterPro" id="IPR002000">
    <property type="entry name" value="Lysosome-assoc_membr_glycop"/>
</dbReference>
<evidence type="ECO:0000256" key="6">
    <source>
        <dbReference type="ARBA" id="ARBA00022729"/>
    </source>
</evidence>